<keyword evidence="3" id="KW-0067">ATP-binding</keyword>
<evidence type="ECO:0000313" key="7">
    <source>
        <dbReference type="EMBL" id="ACZ30094.1"/>
    </source>
</evidence>
<dbReference type="Pfam" id="PF00005">
    <property type="entry name" value="ABC_tran"/>
    <property type="match status" value="2"/>
</dbReference>
<dbReference type="GO" id="GO:0005524">
    <property type="term" value="F:ATP binding"/>
    <property type="evidence" value="ECO:0007669"/>
    <property type="project" value="UniProtKB-KW"/>
</dbReference>
<name>D1BZE0_XYLCX</name>
<dbReference type="KEGG" id="xce:Xcel_1063"/>
<dbReference type="FunFam" id="3.40.50.300:FF:000011">
    <property type="entry name" value="Putative ABC transporter ATP-binding component"/>
    <property type="match status" value="1"/>
</dbReference>
<feature type="domain" description="ABC transporter" evidence="6">
    <location>
        <begin position="468"/>
        <end position="670"/>
    </location>
</feature>
<proteinExistence type="predicted"/>
<dbReference type="STRING" id="446471.Xcel_1063"/>
<evidence type="ECO:0000313" key="8">
    <source>
        <dbReference type="Proteomes" id="UP000002255"/>
    </source>
</evidence>
<reference evidence="7 8" key="2">
    <citation type="journal article" date="2010" name="Stand. Genomic Sci.">
        <title>Complete genome sequence of Xylanimonas cellulosilytica type strain (XIL07).</title>
        <authorList>
            <person name="Foster B."/>
            <person name="Pukall R."/>
            <person name="Abt B."/>
            <person name="Nolan M."/>
            <person name="Glavina Del Rio T."/>
            <person name="Chen F."/>
            <person name="Lucas S."/>
            <person name="Tice H."/>
            <person name="Pitluck S."/>
            <person name="Cheng J.-F."/>
            <person name="Chertkov O."/>
            <person name="Brettin T."/>
            <person name="Han C."/>
            <person name="Detter J.C."/>
            <person name="Bruce D."/>
            <person name="Goodwin L."/>
            <person name="Ivanova N."/>
            <person name="Mavromatis K."/>
            <person name="Pati A."/>
            <person name="Mikhailova N."/>
            <person name="Chen A."/>
            <person name="Palaniappan K."/>
            <person name="Land M."/>
            <person name="Hauser L."/>
            <person name="Chang Y.-J."/>
            <person name="Jeffries C.D."/>
            <person name="Chain P."/>
            <person name="Rohde M."/>
            <person name="Goeker M."/>
            <person name="Bristow J."/>
            <person name="Eisen J.A."/>
            <person name="Markowitz V."/>
            <person name="Hugenholtz P."/>
            <person name="Kyrpides N.C."/>
            <person name="Klenk H.-P."/>
            <person name="Lapidus A."/>
        </authorList>
    </citation>
    <scope>NUCLEOTIDE SEQUENCE [LARGE SCALE GENOMIC DNA]</scope>
    <source>
        <strain evidence="8">DSM 15894 / CECT 5975 / LMG 20990 / XIL07</strain>
    </source>
</reference>
<keyword evidence="4" id="KW-0175">Coiled coil</keyword>
<dbReference type="InterPro" id="IPR027417">
    <property type="entry name" value="P-loop_NTPase"/>
</dbReference>
<evidence type="ECO:0000256" key="1">
    <source>
        <dbReference type="ARBA" id="ARBA00022737"/>
    </source>
</evidence>
<feature type="region of interest" description="Disordered" evidence="5">
    <location>
        <begin position="446"/>
        <end position="465"/>
    </location>
</feature>
<dbReference type="AlphaFoldDB" id="D1BZE0"/>
<gene>
    <name evidence="7" type="ordered locus">Xcel_1063</name>
</gene>
<dbReference type="InterPro" id="IPR003593">
    <property type="entry name" value="AAA+_ATPase"/>
</dbReference>
<dbReference type="PANTHER" id="PTHR19211:SF14">
    <property type="entry name" value="ATP-BINDING CASSETTE SUB-FAMILY F MEMBER 1"/>
    <property type="match status" value="1"/>
</dbReference>
<dbReference type="InterPro" id="IPR017871">
    <property type="entry name" value="ABC_transporter-like_CS"/>
</dbReference>
<feature type="coiled-coil region" evidence="4">
    <location>
        <begin position="302"/>
        <end position="333"/>
    </location>
</feature>
<dbReference type="InterPro" id="IPR050611">
    <property type="entry name" value="ABCF"/>
</dbReference>
<organism evidence="7 8">
    <name type="scientific">Xylanimonas cellulosilytica (strain DSM 15894 / JCM 12276 / CECT 5975 / KCTC 9989 / LMG 20990 / NBRC 107835 / XIL07)</name>
    <dbReference type="NCBI Taxonomy" id="446471"/>
    <lineage>
        <taxon>Bacteria</taxon>
        <taxon>Bacillati</taxon>
        <taxon>Actinomycetota</taxon>
        <taxon>Actinomycetes</taxon>
        <taxon>Micrococcales</taxon>
        <taxon>Promicromonosporaceae</taxon>
        <taxon>Xylanimonas</taxon>
    </lineage>
</organism>
<dbReference type="SMART" id="SM00382">
    <property type="entry name" value="AAA"/>
    <property type="match status" value="2"/>
</dbReference>
<dbReference type="GO" id="GO:0016887">
    <property type="term" value="F:ATP hydrolysis activity"/>
    <property type="evidence" value="ECO:0007669"/>
    <property type="project" value="InterPro"/>
</dbReference>
<feature type="compositionally biased region" description="Low complexity" evidence="5">
    <location>
        <begin position="446"/>
        <end position="459"/>
    </location>
</feature>
<dbReference type="Gene3D" id="3.40.50.300">
    <property type="entry name" value="P-loop containing nucleotide triphosphate hydrolases"/>
    <property type="match status" value="2"/>
</dbReference>
<protein>
    <submittedName>
        <fullName evidence="7">ABC transporter related protein</fullName>
    </submittedName>
</protein>
<feature type="domain" description="ABC transporter" evidence="6">
    <location>
        <begin position="46"/>
        <end position="305"/>
    </location>
</feature>
<dbReference type="InterPro" id="IPR003439">
    <property type="entry name" value="ABC_transporter-like_ATP-bd"/>
</dbReference>
<dbReference type="PROSITE" id="PS50893">
    <property type="entry name" value="ABC_TRANSPORTER_2"/>
    <property type="match status" value="2"/>
</dbReference>
<dbReference type="eggNOG" id="COG0488">
    <property type="taxonomic scope" value="Bacteria"/>
</dbReference>
<dbReference type="Proteomes" id="UP000002255">
    <property type="component" value="Chromosome"/>
</dbReference>
<keyword evidence="8" id="KW-1185">Reference proteome</keyword>
<evidence type="ECO:0000259" key="6">
    <source>
        <dbReference type="PROSITE" id="PS50893"/>
    </source>
</evidence>
<dbReference type="HOGENOM" id="CLU_000604_36_0_11"/>
<dbReference type="PANTHER" id="PTHR19211">
    <property type="entry name" value="ATP-BINDING TRANSPORT PROTEIN-RELATED"/>
    <property type="match status" value="1"/>
</dbReference>
<evidence type="ECO:0000256" key="2">
    <source>
        <dbReference type="ARBA" id="ARBA00022741"/>
    </source>
</evidence>
<dbReference type="SUPFAM" id="SSF52540">
    <property type="entry name" value="P-loop containing nucleoside triphosphate hydrolases"/>
    <property type="match status" value="2"/>
</dbReference>
<evidence type="ECO:0000256" key="3">
    <source>
        <dbReference type="ARBA" id="ARBA00022840"/>
    </source>
</evidence>
<keyword evidence="1" id="KW-0677">Repeat</keyword>
<sequence length="671" mass="71304">MQLIASDVSFAYPGGGAAYSGGSPTAHADDDRAVVSGAGTRRPVGLAGGQTTVSGPKAARAEVLAGVNLRVTAGVRLGVVGENGSGKSTLLHLLAGTLTPTAGEVRRSGTVAVVEQELLPARGETVGDVVRTALAGVRQVAADLDAAAAAFAETAQEGHDDAALTELATLLTRADHLAAWDADRRVDEALTRLGAPRDLDRTLETLSIGQRYRVRLACRLAERSDFLLLDEPTNHLDDEAIGFLTDELLAWRGGVVLVTHDRQLLDDVATAIYDLDPSIDGRPVLYGQPGYLAYRFAKTQALHRWRQRYRAERKRAEKLAERLDASYEGLSDEWRPPKGSQKHRRSTRARIHVKAADRLVQRLEADAVEVPVPPLELRFPDLPTLNPGWDPAQPLIEVRNPRVLGDPVVEPVETTSPVVEPLPVVEPVETTSPVVEPLPVVEPVETTQHSQHGVVSTGSTTGGAGGVVSTGSTTGEPGGNVRLDLPGVRVAVPAAGRLLVVGPNGSGKSTLLGVLAGRLPLARGSRVAVDGLRVGVVGQENAEIIGRGLDDPRTLTGFDAAANEALALLSRGALDPDHVVPVAALGLLAEEDLDRPLAELSAGQRRRFELARTLLAAPHLLVLDEPTNHLSIDLVDELTRALDRTSAAVVVATHDRRMREDLAHWPTLELD</sequence>
<dbReference type="PROSITE" id="PS00211">
    <property type="entry name" value="ABC_TRANSPORTER_1"/>
    <property type="match status" value="1"/>
</dbReference>
<dbReference type="EMBL" id="CP001821">
    <property type="protein sequence ID" value="ACZ30094.1"/>
    <property type="molecule type" value="Genomic_DNA"/>
</dbReference>
<evidence type="ECO:0000256" key="5">
    <source>
        <dbReference type="SAM" id="MobiDB-lite"/>
    </source>
</evidence>
<dbReference type="CDD" id="cd03221">
    <property type="entry name" value="ABCF_EF-3"/>
    <property type="match status" value="1"/>
</dbReference>
<keyword evidence="2" id="KW-0547">Nucleotide-binding</keyword>
<reference evidence="8" key="1">
    <citation type="submission" date="2009-11" db="EMBL/GenBank/DDBJ databases">
        <title>The complete chromosome of Xylanimonas cellulosilytica DSM 15894.</title>
        <authorList>
            <consortium name="US DOE Joint Genome Institute (JGI-PGF)"/>
            <person name="Lucas S."/>
            <person name="Copeland A."/>
            <person name="Lapidus A."/>
            <person name="Glavina del Rio T."/>
            <person name="Dalin E."/>
            <person name="Tice H."/>
            <person name="Bruce D."/>
            <person name="Goodwin L."/>
            <person name="Pitluck S."/>
            <person name="Kyrpides N."/>
            <person name="Mavromatis K."/>
            <person name="Ivanova N."/>
            <person name="Mikhailova N."/>
            <person name="Foster B."/>
            <person name="Clum A."/>
            <person name="Brettin T."/>
            <person name="Detter J.C."/>
            <person name="Han C."/>
            <person name="Larimer F."/>
            <person name="Land M."/>
            <person name="Hauser L."/>
            <person name="Markowitz V."/>
            <person name="Cheng J.F."/>
            <person name="Hugenholtz P."/>
            <person name="Woyke T."/>
            <person name="Wu D."/>
            <person name="Gehrich-Schroeter G."/>
            <person name="Schneider S."/>
            <person name="Pukall S.R."/>
            <person name="Klenk H.P."/>
            <person name="Eisen J.A."/>
        </authorList>
    </citation>
    <scope>NUCLEOTIDE SEQUENCE [LARGE SCALE GENOMIC DNA]</scope>
    <source>
        <strain evidence="8">DSM 15894 / CECT 5975 / LMG 20990 / XIL07</strain>
    </source>
</reference>
<evidence type="ECO:0000256" key="4">
    <source>
        <dbReference type="SAM" id="Coils"/>
    </source>
</evidence>
<accession>D1BZE0</accession>